<feature type="compositionally biased region" description="Basic residues" evidence="4">
    <location>
        <begin position="17"/>
        <end position="26"/>
    </location>
</feature>
<keyword evidence="1" id="KW-0805">Transcription regulation</keyword>
<dbReference type="SMART" id="SM00895">
    <property type="entry name" value="FCD"/>
    <property type="match status" value="1"/>
</dbReference>
<evidence type="ECO:0000313" key="7">
    <source>
        <dbReference type="Proteomes" id="UP001314635"/>
    </source>
</evidence>
<dbReference type="InterPro" id="IPR000524">
    <property type="entry name" value="Tscrpt_reg_HTH_GntR"/>
</dbReference>
<feature type="region of interest" description="Disordered" evidence="4">
    <location>
        <begin position="1"/>
        <end position="41"/>
    </location>
</feature>
<accession>A0ABS5GA36</accession>
<keyword evidence="2" id="KW-0238">DNA-binding</keyword>
<protein>
    <submittedName>
        <fullName evidence="6">GntR family transcriptional regulator</fullName>
    </submittedName>
</protein>
<dbReference type="SUPFAM" id="SSF46785">
    <property type="entry name" value="Winged helix' DNA-binding domain"/>
    <property type="match status" value="1"/>
</dbReference>
<reference evidence="7" key="1">
    <citation type="journal article" date="2021" name="ISME J.">
        <title>Evolutionary origin and ecological implication of a unique nif island in free-living Bradyrhizobium lineages.</title>
        <authorList>
            <person name="Tao J."/>
        </authorList>
    </citation>
    <scope>NUCLEOTIDE SEQUENCE [LARGE SCALE GENOMIC DNA]</scope>
    <source>
        <strain evidence="7">SZCCT0094</strain>
    </source>
</reference>
<organism evidence="6 7">
    <name type="scientific">Bradyrhizobium denitrificans</name>
    <dbReference type="NCBI Taxonomy" id="2734912"/>
    <lineage>
        <taxon>Bacteria</taxon>
        <taxon>Pseudomonadati</taxon>
        <taxon>Pseudomonadota</taxon>
        <taxon>Alphaproteobacteria</taxon>
        <taxon>Hyphomicrobiales</taxon>
        <taxon>Nitrobacteraceae</taxon>
        <taxon>Bradyrhizobium</taxon>
    </lineage>
</organism>
<dbReference type="Proteomes" id="UP001314635">
    <property type="component" value="Unassembled WGS sequence"/>
</dbReference>
<dbReference type="InterPro" id="IPR036390">
    <property type="entry name" value="WH_DNA-bd_sf"/>
</dbReference>
<dbReference type="RefSeq" id="WP_172242253.1">
    <property type="nucleotide sequence ID" value="NZ_JABFDP010000037.1"/>
</dbReference>
<dbReference type="Gene3D" id="1.10.10.10">
    <property type="entry name" value="Winged helix-like DNA-binding domain superfamily/Winged helix DNA-binding domain"/>
    <property type="match status" value="1"/>
</dbReference>
<gene>
    <name evidence="6" type="ORF">JQ619_20735</name>
</gene>
<feature type="compositionally biased region" description="Basic and acidic residues" evidence="4">
    <location>
        <begin position="27"/>
        <end position="41"/>
    </location>
</feature>
<dbReference type="InterPro" id="IPR008920">
    <property type="entry name" value="TF_FadR/GntR_C"/>
</dbReference>
<comment type="caution">
    <text evidence="6">The sequence shown here is derived from an EMBL/GenBank/DDBJ whole genome shotgun (WGS) entry which is preliminary data.</text>
</comment>
<evidence type="ECO:0000256" key="2">
    <source>
        <dbReference type="ARBA" id="ARBA00023125"/>
    </source>
</evidence>
<sequence>MIKTRGKADRVAQKTPARSKVRRRPAPRPESEPVDPRRMDDDPVVQGILTAISQKRLKPGTKLGEDRLARALGTTRIHIRQALAHLASRKIVVQFPNRGAFVYRPTWEEAREMFAARRVIEAATVAAAIDRLDKPGKALLKAHMAREAADDRSDRWASLSLTAEFHILIAQLAGNHVLLDMARELILRTSLAIATFEQPGAPDCSPDSHPDIGELVLARDKAAAVAAMTHHLDDIERRIQPRQADGEVDELTEIFKDLGVRPAARHDS</sequence>
<keyword evidence="7" id="KW-1185">Reference proteome</keyword>
<evidence type="ECO:0000313" key="6">
    <source>
        <dbReference type="EMBL" id="MBR1138198.1"/>
    </source>
</evidence>
<dbReference type="InterPro" id="IPR036388">
    <property type="entry name" value="WH-like_DNA-bd_sf"/>
</dbReference>
<keyword evidence="3" id="KW-0804">Transcription</keyword>
<feature type="domain" description="HTH gntR-type" evidence="5">
    <location>
        <begin position="38"/>
        <end position="105"/>
    </location>
</feature>
<evidence type="ECO:0000256" key="1">
    <source>
        <dbReference type="ARBA" id="ARBA00023015"/>
    </source>
</evidence>
<dbReference type="Pfam" id="PF07729">
    <property type="entry name" value="FCD"/>
    <property type="match status" value="1"/>
</dbReference>
<evidence type="ECO:0000256" key="3">
    <source>
        <dbReference type="ARBA" id="ARBA00023163"/>
    </source>
</evidence>
<evidence type="ECO:0000259" key="5">
    <source>
        <dbReference type="PROSITE" id="PS50949"/>
    </source>
</evidence>
<dbReference type="Gene3D" id="1.20.120.530">
    <property type="entry name" value="GntR ligand-binding domain-like"/>
    <property type="match status" value="1"/>
</dbReference>
<name>A0ABS5GA36_9BRAD</name>
<dbReference type="PANTHER" id="PTHR43537:SF53">
    <property type="entry name" value="HTH-TYPE TRANSCRIPTIONAL REPRESSOR NANR"/>
    <property type="match status" value="1"/>
</dbReference>
<proteinExistence type="predicted"/>
<dbReference type="PANTHER" id="PTHR43537">
    <property type="entry name" value="TRANSCRIPTIONAL REGULATOR, GNTR FAMILY"/>
    <property type="match status" value="1"/>
</dbReference>
<dbReference type="InterPro" id="IPR011711">
    <property type="entry name" value="GntR_C"/>
</dbReference>
<feature type="compositionally biased region" description="Basic and acidic residues" evidence="4">
    <location>
        <begin position="1"/>
        <end position="12"/>
    </location>
</feature>
<dbReference type="EMBL" id="JAFCLK010000019">
    <property type="protein sequence ID" value="MBR1138198.1"/>
    <property type="molecule type" value="Genomic_DNA"/>
</dbReference>
<dbReference type="SMART" id="SM00345">
    <property type="entry name" value="HTH_GNTR"/>
    <property type="match status" value="1"/>
</dbReference>
<dbReference type="PROSITE" id="PS50949">
    <property type="entry name" value="HTH_GNTR"/>
    <property type="match status" value="1"/>
</dbReference>
<evidence type="ECO:0000256" key="4">
    <source>
        <dbReference type="SAM" id="MobiDB-lite"/>
    </source>
</evidence>
<dbReference type="SUPFAM" id="SSF48008">
    <property type="entry name" value="GntR ligand-binding domain-like"/>
    <property type="match status" value="1"/>
</dbReference>
<dbReference type="Pfam" id="PF00392">
    <property type="entry name" value="GntR"/>
    <property type="match status" value="1"/>
</dbReference>